<dbReference type="RefSeq" id="WP_262582713.1">
    <property type="nucleotide sequence ID" value="NZ_JAOQJL010000009.1"/>
</dbReference>
<dbReference type="Pfam" id="PF18984">
    <property type="entry name" value="DUF5717_N"/>
    <property type="match status" value="1"/>
</dbReference>
<dbReference type="InterPro" id="IPR043775">
    <property type="entry name" value="DUF5717_N"/>
</dbReference>
<sequence length="1179" mass="137324">MKKKTEQLLNGKFEYEQPHLLFSKEKISLTLKAGETRRGEVYLGTEDNCRIRGYVTSSSRRLVPGLDKFTGTTVCLPYGIDAVGMEPGQDLEGWICFTTNIGEYRLGFEIHVEKEELKTAKGTVSDLEEFCQIAKKDFREAFRIFTDPSFSSLLKNEEDQKKALFAGLSRQPVTYQHLEEFLIGIGMKEQVSVSLKDPGARYYEVKQDMQEAFHIHRSGWGHLRLEIEAYGDFLEIPKKVVTDEDFIGSYYEVDYLISCDKLGAGNQFGKIVVKSPYQQLTYELLVSRTPKVEVNVRVVEEQHKLAILKDYLDFRCNKMDASTWAASTHYELNQLRENGCDYPEYQMYEAFLLHQEGNDEGAVQILEKYQDKAFTKDDLEFAGFYLYLCVETGIYRDQEQALRKLRNFHMQKEDSFTLLWVLLRKDPELCQSSSKAIFMMEELYEKGCKSPFLYLEAWELVSRNISLLHRLNGFWVQVFLFAAKRDLLTQELAMRIAYLSGYEKNYNESLYRVLAKGYEYFPSEDTLEAVCKYIIKGNPRKPEYFIWYSRAVQQGLRITRLYEYYVETMDMAGQQELPKPLLMYFTYNNDTLGDNKKAFIYSRVIADKEADPANYQSYQKSMAVFAKKKLSEGCMNEHYAAIYQEFLTDPKTKEEANAIAGRMFTYRLFCDDKKIRSVIVKHSQMAEEEVYPCVQGVAYPRIYTEDAVILFQDEQQRRYASTVGYNLKKMLDEEEMMPKVLAFGVEDTGVLLHYCMEHPISRDDLELFQKLAGLPGVSSDYRGGIRKEILDYYAGHIHGEDLDGYLKRLDCREYALVDRETLLSVLISRGLFPQAAAIVEEFGFEGLDMKSLLKLVSRMIIRCEMAEDEELLALASEVYRSGIYDEVILQYLMKYRFGPMDEMFSIWKSAKGFEMDTYDMEEKLLGLLIFTSDYRKEGESILADYIKHKGKERLIGAYLTQVAYGIFVKEFSMSSLVKKSLKKAYLEKWPVDLICHLALFKELVREKGKSEEILSMERELLKECMDRNMEFAFFHKLSAELLSPYQLDDKTYVEFHGSPKWKVTLFYALDTGLGAEPEYKNEPLYDIYEGIRTKSFTLFYGETLHYYFQSEYKGKIKKTAERTMTMSRVEGAPGSKYQMINQILSARRLDKDAEVAAKLKQYLRQEQYVNEMFVIRKED</sequence>
<name>A0ABT2TS17_9FIRM</name>
<gene>
    <name evidence="3" type="ORF">OCV61_06340</name>
</gene>
<evidence type="ECO:0000259" key="2">
    <source>
        <dbReference type="Pfam" id="PF18984"/>
    </source>
</evidence>
<protein>
    <submittedName>
        <fullName evidence="3">DUF5717 family protein</fullName>
    </submittedName>
</protein>
<dbReference type="EMBL" id="JAOQJL010000009">
    <property type="protein sequence ID" value="MCU6765033.1"/>
    <property type="molecule type" value="Genomic_DNA"/>
</dbReference>
<dbReference type="InterPro" id="IPR043774">
    <property type="entry name" value="DUF5717_C"/>
</dbReference>
<feature type="domain" description="DUF5717" evidence="1">
    <location>
        <begin position="868"/>
        <end position="1173"/>
    </location>
</feature>
<reference evidence="3 4" key="1">
    <citation type="journal article" date="2021" name="ISME Commun">
        <title>Automated analysis of genomic sequences facilitates high-throughput and comprehensive description of bacteria.</title>
        <authorList>
            <person name="Hitch T.C.A."/>
        </authorList>
    </citation>
    <scope>NUCLEOTIDE SEQUENCE [LARGE SCALE GENOMIC DNA]</scope>
    <source>
        <strain evidence="3 4">Sanger_23</strain>
    </source>
</reference>
<keyword evidence="4" id="KW-1185">Reference proteome</keyword>
<feature type="domain" description="DUF5717" evidence="2">
    <location>
        <begin position="1"/>
        <end position="863"/>
    </location>
</feature>
<evidence type="ECO:0000259" key="1">
    <source>
        <dbReference type="Pfam" id="PF18983"/>
    </source>
</evidence>
<organism evidence="3 4">
    <name type="scientific">Blautia ammoniilytica</name>
    <dbReference type="NCBI Taxonomy" id="2981782"/>
    <lineage>
        <taxon>Bacteria</taxon>
        <taxon>Bacillati</taxon>
        <taxon>Bacillota</taxon>
        <taxon>Clostridia</taxon>
        <taxon>Lachnospirales</taxon>
        <taxon>Lachnospiraceae</taxon>
        <taxon>Blautia</taxon>
    </lineage>
</organism>
<dbReference type="Proteomes" id="UP001652409">
    <property type="component" value="Unassembled WGS sequence"/>
</dbReference>
<dbReference type="Pfam" id="PF18983">
    <property type="entry name" value="DUF5717"/>
    <property type="match status" value="1"/>
</dbReference>
<evidence type="ECO:0000313" key="4">
    <source>
        <dbReference type="Proteomes" id="UP001652409"/>
    </source>
</evidence>
<accession>A0ABT2TS17</accession>
<evidence type="ECO:0000313" key="3">
    <source>
        <dbReference type="EMBL" id="MCU6765033.1"/>
    </source>
</evidence>
<proteinExistence type="predicted"/>
<comment type="caution">
    <text evidence="3">The sequence shown here is derived from an EMBL/GenBank/DDBJ whole genome shotgun (WGS) entry which is preliminary data.</text>
</comment>